<dbReference type="AlphaFoldDB" id="A0A081S7X5"/>
<organism evidence="2 3">
    <name type="scientific">Marine Group I thaumarchaeote SCGC AAA799-E16</name>
    <dbReference type="NCBI Taxonomy" id="1502292"/>
    <lineage>
        <taxon>Archaea</taxon>
        <taxon>Nitrososphaerota</taxon>
        <taxon>Marine Group I</taxon>
    </lineage>
</organism>
<keyword evidence="1" id="KW-1133">Transmembrane helix</keyword>
<proteinExistence type="predicted"/>
<evidence type="ECO:0000256" key="1">
    <source>
        <dbReference type="SAM" id="Phobius"/>
    </source>
</evidence>
<reference evidence="2 3" key="1">
    <citation type="submission" date="2014-06" db="EMBL/GenBank/DDBJ databases">
        <authorList>
            <person name="Ngugi D.K."/>
            <person name="Blom J."/>
            <person name="Alam I."/>
            <person name="Rashid M."/>
            <person name="Ba Alawi W."/>
            <person name="Zhang G."/>
            <person name="Hikmawan T."/>
            <person name="Guan Y."/>
            <person name="Antunes A."/>
            <person name="Siam R."/>
            <person name="Eldorry H."/>
            <person name="Bajic V."/>
            <person name="Stingl U."/>
        </authorList>
    </citation>
    <scope>NUCLEOTIDE SEQUENCE [LARGE SCALE GENOMIC DNA]</scope>
    <source>
        <strain evidence="2">SCGC AAA799-E16</strain>
    </source>
</reference>
<feature type="transmembrane region" description="Helical" evidence="1">
    <location>
        <begin position="12"/>
        <end position="34"/>
    </location>
</feature>
<evidence type="ECO:0000313" key="3">
    <source>
        <dbReference type="Proteomes" id="UP000028027"/>
    </source>
</evidence>
<accession>A0A081S7X5</accession>
<dbReference type="Proteomes" id="UP000028027">
    <property type="component" value="Unassembled WGS sequence"/>
</dbReference>
<name>A0A081S7X5_9ARCH</name>
<keyword evidence="1" id="KW-0472">Membrane</keyword>
<gene>
    <name evidence="2" type="ORF">AAA799E16_00183</name>
</gene>
<keyword evidence="1" id="KW-0812">Transmembrane</keyword>
<protein>
    <submittedName>
        <fullName evidence="2">Uncharacterized protein</fullName>
    </submittedName>
</protein>
<dbReference type="EMBL" id="JNVL01000002">
    <property type="protein sequence ID" value="KER07028.1"/>
    <property type="molecule type" value="Genomic_DNA"/>
</dbReference>
<evidence type="ECO:0000313" key="2">
    <source>
        <dbReference type="EMBL" id="KER07028.1"/>
    </source>
</evidence>
<keyword evidence="3" id="KW-1185">Reference proteome</keyword>
<comment type="caution">
    <text evidence="2">The sequence shown here is derived from an EMBL/GenBank/DDBJ whole genome shotgun (WGS) entry which is preliminary data.</text>
</comment>
<sequence length="77" mass="9032">MSHEYYRRGRNWYTAIGVLFSVMAGIVLVRQLLIWGPEFVEEFLFNGEITNEKVSMAMLAFGVFMIALGFRKHEQKR</sequence>
<dbReference type="PATRIC" id="fig|1502292.3.peg.157"/>
<feature type="transmembrane region" description="Helical" evidence="1">
    <location>
        <begin position="54"/>
        <end position="70"/>
    </location>
</feature>